<dbReference type="InterPro" id="IPR050104">
    <property type="entry name" value="FMN-dep_NADH:Q_OxRdtase_AzoR1"/>
</dbReference>
<dbReference type="GO" id="GO:0009055">
    <property type="term" value="F:electron transfer activity"/>
    <property type="evidence" value="ECO:0007669"/>
    <property type="project" value="UniProtKB-UniRule"/>
</dbReference>
<sequence>MNLLHVISSPRKQRSASIQVANAFIDAWKIKNPGGSVDLLNVWEIELPPFDGPALEAKYAGIKGEPLDADQVAVWKDIQALAKRFHSAEVIVFSVPMWNFGIPYRLKHLIDAISQKDVLFTFDEKGLIGMLGGRTVVVIAARGVKLGPDFPEEDFDFQSAYLATWSRMVGIRDFHTISVEKTLGGPDEDAASRAEASIKASELAQSL</sequence>
<comment type="catalytic activity">
    <reaction evidence="5">
        <text>N,N-dimethyl-1,4-phenylenediamine + anthranilate + 2 NAD(+) = 2-(4-dimethylaminophenyl)diazenylbenzoate + 2 NADH + 2 H(+)</text>
        <dbReference type="Rhea" id="RHEA:55872"/>
        <dbReference type="ChEBI" id="CHEBI:15378"/>
        <dbReference type="ChEBI" id="CHEBI:15783"/>
        <dbReference type="ChEBI" id="CHEBI:16567"/>
        <dbReference type="ChEBI" id="CHEBI:57540"/>
        <dbReference type="ChEBI" id="CHEBI:57945"/>
        <dbReference type="ChEBI" id="CHEBI:71579"/>
        <dbReference type="EC" id="1.7.1.17"/>
    </reaction>
    <physiologicalReaction direction="right-to-left" evidence="5">
        <dbReference type="Rhea" id="RHEA:55874"/>
    </physiologicalReaction>
</comment>
<evidence type="ECO:0000256" key="1">
    <source>
        <dbReference type="ARBA" id="ARBA00022630"/>
    </source>
</evidence>
<dbReference type="AlphaFoldDB" id="A0A226WYC9"/>
<proteinExistence type="inferred from homology"/>
<evidence type="ECO:0000256" key="5">
    <source>
        <dbReference type="ARBA" id="ARBA00048542"/>
    </source>
</evidence>
<comment type="function">
    <text evidence="6">Quinone reductase that provides resistance to thiol-specific stress caused by electrophilic quinones.</text>
</comment>
<dbReference type="HAMAP" id="MF_01216">
    <property type="entry name" value="Azoreductase_type1"/>
    <property type="match status" value="1"/>
</dbReference>
<comment type="similarity">
    <text evidence="6">Belongs to the azoreductase type 1 family.</text>
</comment>
<evidence type="ECO:0000256" key="2">
    <source>
        <dbReference type="ARBA" id="ARBA00022643"/>
    </source>
</evidence>
<evidence type="ECO:0000259" key="7">
    <source>
        <dbReference type="Pfam" id="PF02525"/>
    </source>
</evidence>
<dbReference type="Pfam" id="PF02525">
    <property type="entry name" value="Flavodoxin_2"/>
    <property type="match status" value="1"/>
</dbReference>
<dbReference type="Proteomes" id="UP000214720">
    <property type="component" value="Unassembled WGS sequence"/>
</dbReference>
<evidence type="ECO:0000313" key="9">
    <source>
        <dbReference type="Proteomes" id="UP000214720"/>
    </source>
</evidence>
<comment type="catalytic activity">
    <reaction evidence="6">
        <text>2 a quinone + NADH + H(+) = 2 a 1,4-benzosemiquinone + NAD(+)</text>
        <dbReference type="Rhea" id="RHEA:65952"/>
        <dbReference type="ChEBI" id="CHEBI:15378"/>
        <dbReference type="ChEBI" id="CHEBI:57540"/>
        <dbReference type="ChEBI" id="CHEBI:57945"/>
        <dbReference type="ChEBI" id="CHEBI:132124"/>
        <dbReference type="ChEBI" id="CHEBI:134225"/>
    </reaction>
</comment>
<dbReference type="EC" id="1.7.1.17" evidence="6"/>
<evidence type="ECO:0000256" key="4">
    <source>
        <dbReference type="ARBA" id="ARBA00023027"/>
    </source>
</evidence>
<organism evidence="8 9">
    <name type="scientific">Caballeronia sordidicola</name>
    <name type="common">Burkholderia sordidicola</name>
    <dbReference type="NCBI Taxonomy" id="196367"/>
    <lineage>
        <taxon>Bacteria</taxon>
        <taxon>Pseudomonadati</taxon>
        <taxon>Pseudomonadota</taxon>
        <taxon>Betaproteobacteria</taxon>
        <taxon>Burkholderiales</taxon>
        <taxon>Burkholderiaceae</taxon>
        <taxon>Caballeronia</taxon>
    </lineage>
</organism>
<protein>
    <recommendedName>
        <fullName evidence="6">FMN dependent NADH:quinone oxidoreductase</fullName>
        <ecNumber evidence="6">1.6.5.-</ecNumber>
    </recommendedName>
    <alternativeName>
        <fullName evidence="6">Azo-dye reductase</fullName>
    </alternativeName>
    <alternativeName>
        <fullName evidence="6">FMN-dependent NADH-azo compound oxidoreductase</fullName>
    </alternativeName>
    <alternativeName>
        <fullName evidence="6">FMN-dependent NADH-azoreductase</fullName>
        <ecNumber evidence="6">1.7.1.17</ecNumber>
    </alternativeName>
</protein>
<keyword evidence="4 6" id="KW-0520">NAD</keyword>
<feature type="binding site" evidence="6">
    <location>
        <position position="9"/>
    </location>
    <ligand>
        <name>FMN</name>
        <dbReference type="ChEBI" id="CHEBI:58210"/>
    </ligand>
</feature>
<reference evidence="9" key="1">
    <citation type="submission" date="2017-01" db="EMBL/GenBank/DDBJ databases">
        <title>Genome Analysis of Deinococcus marmoris KOPRI26562.</title>
        <authorList>
            <person name="Kim J.H."/>
            <person name="Oh H.-M."/>
        </authorList>
    </citation>
    <scope>NUCLEOTIDE SEQUENCE [LARGE SCALE GENOMIC DNA]</scope>
    <source>
        <strain evidence="9">PAMC 26633</strain>
    </source>
</reference>
<dbReference type="PANTHER" id="PTHR43741">
    <property type="entry name" value="FMN-DEPENDENT NADH-AZOREDUCTASE 1"/>
    <property type="match status" value="1"/>
</dbReference>
<keyword evidence="2 6" id="KW-0288">FMN</keyword>
<feature type="binding site" evidence="6">
    <location>
        <begin position="97"/>
        <end position="100"/>
    </location>
    <ligand>
        <name>FMN</name>
        <dbReference type="ChEBI" id="CHEBI:58210"/>
    </ligand>
</feature>
<evidence type="ECO:0000313" key="8">
    <source>
        <dbReference type="EMBL" id="OXC75787.1"/>
    </source>
</evidence>
<dbReference type="SUPFAM" id="SSF52218">
    <property type="entry name" value="Flavoproteins"/>
    <property type="match status" value="1"/>
</dbReference>
<feature type="domain" description="Flavodoxin-like fold" evidence="7">
    <location>
        <begin position="1"/>
        <end position="200"/>
    </location>
</feature>
<keyword evidence="3 6" id="KW-0560">Oxidoreductase</keyword>
<dbReference type="EMBL" id="MTHB01000160">
    <property type="protein sequence ID" value="OXC75787.1"/>
    <property type="molecule type" value="Genomic_DNA"/>
</dbReference>
<dbReference type="InterPro" id="IPR003680">
    <property type="entry name" value="Flavodoxin_fold"/>
</dbReference>
<dbReference type="Gene3D" id="3.40.50.360">
    <property type="match status" value="1"/>
</dbReference>
<comment type="function">
    <text evidence="6">Also exhibits azoreductase activity. Catalyzes the reductive cleavage of the azo bond in aromatic azo compounds to the corresponding amines.</text>
</comment>
<dbReference type="GO" id="GO:0010181">
    <property type="term" value="F:FMN binding"/>
    <property type="evidence" value="ECO:0007669"/>
    <property type="project" value="UniProtKB-UniRule"/>
</dbReference>
<evidence type="ECO:0000256" key="3">
    <source>
        <dbReference type="ARBA" id="ARBA00023002"/>
    </source>
</evidence>
<evidence type="ECO:0000256" key="6">
    <source>
        <dbReference type="HAMAP-Rule" id="MF_01216"/>
    </source>
</evidence>
<dbReference type="InterPro" id="IPR023048">
    <property type="entry name" value="NADH:quinone_OxRdtase_FMN_depd"/>
</dbReference>
<comment type="caution">
    <text evidence="6">Lacks conserved residue(s) required for the propagation of feature annotation.</text>
</comment>
<name>A0A226WYC9_CABSO</name>
<dbReference type="EC" id="1.6.5.-" evidence="6"/>
<keyword evidence="1 6" id="KW-0285">Flavoprotein</keyword>
<comment type="cofactor">
    <cofactor evidence="6">
        <name>FMN</name>
        <dbReference type="ChEBI" id="CHEBI:58210"/>
    </cofactor>
    <text evidence="6">Binds 1 FMN per subunit.</text>
</comment>
<dbReference type="GO" id="GO:0016655">
    <property type="term" value="F:oxidoreductase activity, acting on NAD(P)H, quinone or similar compound as acceptor"/>
    <property type="evidence" value="ECO:0007669"/>
    <property type="project" value="InterPro"/>
</dbReference>
<dbReference type="InterPro" id="IPR029039">
    <property type="entry name" value="Flavoprotein-like_sf"/>
</dbReference>
<dbReference type="RefSeq" id="WP_089162885.1">
    <property type="nucleotide sequence ID" value="NZ_MTHB01000160.1"/>
</dbReference>
<gene>
    <name evidence="6" type="primary">azoR</name>
    <name evidence="8" type="ORF">BSU04_25035</name>
</gene>
<accession>A0A226WYC9</accession>
<dbReference type="GO" id="GO:0016652">
    <property type="term" value="F:oxidoreductase activity, acting on NAD(P)H as acceptor"/>
    <property type="evidence" value="ECO:0007669"/>
    <property type="project" value="UniProtKB-UniRule"/>
</dbReference>
<comment type="subunit">
    <text evidence="6">Homodimer.</text>
</comment>
<comment type="caution">
    <text evidence="8">The sequence shown here is derived from an EMBL/GenBank/DDBJ whole genome shotgun (WGS) entry which is preliminary data.</text>
</comment>
<feature type="binding site" evidence="6">
    <location>
        <begin position="15"/>
        <end position="17"/>
    </location>
    <ligand>
        <name>FMN</name>
        <dbReference type="ChEBI" id="CHEBI:58210"/>
    </ligand>
</feature>
<dbReference type="OrthoDB" id="9787136at2"/>
<dbReference type="PANTHER" id="PTHR43741:SF4">
    <property type="entry name" value="FMN-DEPENDENT NADH:QUINONE OXIDOREDUCTASE"/>
    <property type="match status" value="1"/>
</dbReference>